<accession>A0ABP6NQX6</accession>
<keyword evidence="6" id="KW-1185">Reference proteome</keyword>
<evidence type="ECO:0000256" key="2">
    <source>
        <dbReference type="SAM" id="MobiDB-lite"/>
    </source>
</evidence>
<protein>
    <recommendedName>
        <fullName evidence="7">Nucleotide exchange factor GrpE</fullName>
    </recommendedName>
</protein>
<feature type="transmembrane region" description="Helical" evidence="3">
    <location>
        <begin position="99"/>
        <end position="119"/>
    </location>
</feature>
<feature type="region of interest" description="Disordered" evidence="2">
    <location>
        <begin position="126"/>
        <end position="226"/>
    </location>
</feature>
<name>A0ABP6NQX6_9ACTN</name>
<sequence>MKNPRALFAMLLLAAMALTGCARPAAGPGEEPAGSGGGVATGSDGAAAASPPSRIGRGVPDADPSLRAPEPGQGPGVPAPRGGSGETGPVDGLGLPLPVLLVLGAGILLLAAAVALYLWRRDRGPAPAAAAPWQGGPGPAPAVPPTGPIPSAAVPPTGPIPPGAVPATSPVPPTGPISPAAMPATGPIPPGAVPAPPAPAGPPAAGVSPVPPASPAPPSPEASGADPLADALAEVARSGISSALAQRVERLFADGHPGRQALIDACIDCRDQVEERHPHLSGLLLDGLNRAGVREIVADGERFDPRRHEAFGTEPTDRPELHDTVAETVKRGYADGDHVIRVPQVAVYRHGPAAGGTTGVVAP</sequence>
<dbReference type="Pfam" id="PF01025">
    <property type="entry name" value="GrpE"/>
    <property type="match status" value="1"/>
</dbReference>
<feature type="signal peptide" evidence="4">
    <location>
        <begin position="1"/>
        <end position="22"/>
    </location>
</feature>
<evidence type="ECO:0008006" key="7">
    <source>
        <dbReference type="Google" id="ProtNLM"/>
    </source>
</evidence>
<feature type="chain" id="PRO_5046296205" description="Nucleotide exchange factor GrpE" evidence="4">
    <location>
        <begin position="23"/>
        <end position="363"/>
    </location>
</feature>
<dbReference type="PROSITE" id="PS51257">
    <property type="entry name" value="PROKAR_LIPOPROTEIN"/>
    <property type="match status" value="1"/>
</dbReference>
<dbReference type="InterPro" id="IPR009012">
    <property type="entry name" value="GrpE_head"/>
</dbReference>
<gene>
    <name evidence="5" type="ORF">GCM10010466_48500</name>
</gene>
<proteinExistence type="predicted"/>
<dbReference type="PRINTS" id="PR00773">
    <property type="entry name" value="GRPEPROTEIN"/>
</dbReference>
<evidence type="ECO:0000313" key="5">
    <source>
        <dbReference type="EMBL" id="GAA3151758.1"/>
    </source>
</evidence>
<keyword evidence="3" id="KW-0812">Transmembrane</keyword>
<reference evidence="6" key="1">
    <citation type="journal article" date="2019" name="Int. J. Syst. Evol. Microbiol.">
        <title>The Global Catalogue of Microorganisms (GCM) 10K type strain sequencing project: providing services to taxonomists for standard genome sequencing and annotation.</title>
        <authorList>
            <consortium name="The Broad Institute Genomics Platform"/>
            <consortium name="The Broad Institute Genome Sequencing Center for Infectious Disease"/>
            <person name="Wu L."/>
            <person name="Ma J."/>
        </authorList>
    </citation>
    <scope>NUCLEOTIDE SEQUENCE [LARGE SCALE GENOMIC DNA]</scope>
    <source>
        <strain evidence="6">JCM 9373</strain>
    </source>
</reference>
<evidence type="ECO:0000313" key="6">
    <source>
        <dbReference type="Proteomes" id="UP001500320"/>
    </source>
</evidence>
<keyword evidence="3" id="KW-1133">Transmembrane helix</keyword>
<dbReference type="RefSeq" id="WP_344863245.1">
    <property type="nucleotide sequence ID" value="NZ_BAAAUT010000043.1"/>
</dbReference>
<keyword evidence="4" id="KW-0732">Signal</keyword>
<comment type="caution">
    <text evidence="5">The sequence shown here is derived from an EMBL/GenBank/DDBJ whole genome shotgun (WGS) entry which is preliminary data.</text>
</comment>
<feature type="compositionally biased region" description="Pro residues" evidence="2">
    <location>
        <begin position="186"/>
        <end position="202"/>
    </location>
</feature>
<keyword evidence="3" id="KW-0472">Membrane</keyword>
<feature type="compositionally biased region" description="Pro residues" evidence="2">
    <location>
        <begin position="209"/>
        <end position="220"/>
    </location>
</feature>
<dbReference type="InterPro" id="IPR000740">
    <property type="entry name" value="GrpE"/>
</dbReference>
<feature type="compositionally biased region" description="Pro residues" evidence="2">
    <location>
        <begin position="138"/>
        <end position="148"/>
    </location>
</feature>
<feature type="compositionally biased region" description="Pro residues" evidence="2">
    <location>
        <begin position="156"/>
        <end position="176"/>
    </location>
</feature>
<dbReference type="SUPFAM" id="SSF51064">
    <property type="entry name" value="Head domain of nucleotide exchange factor GrpE"/>
    <property type="match status" value="1"/>
</dbReference>
<feature type="compositionally biased region" description="Low complexity" evidence="2">
    <location>
        <begin position="41"/>
        <end position="53"/>
    </location>
</feature>
<evidence type="ECO:0000256" key="4">
    <source>
        <dbReference type="SAM" id="SignalP"/>
    </source>
</evidence>
<feature type="region of interest" description="Disordered" evidence="2">
    <location>
        <begin position="25"/>
        <end position="89"/>
    </location>
</feature>
<dbReference type="EMBL" id="BAAAUT010000043">
    <property type="protein sequence ID" value="GAA3151758.1"/>
    <property type="molecule type" value="Genomic_DNA"/>
</dbReference>
<dbReference type="Gene3D" id="2.30.22.10">
    <property type="entry name" value="Head domain of nucleotide exchange factor GrpE"/>
    <property type="match status" value="1"/>
</dbReference>
<evidence type="ECO:0000256" key="1">
    <source>
        <dbReference type="ARBA" id="ARBA00023186"/>
    </source>
</evidence>
<keyword evidence="1" id="KW-0143">Chaperone</keyword>
<evidence type="ECO:0000256" key="3">
    <source>
        <dbReference type="SAM" id="Phobius"/>
    </source>
</evidence>
<organism evidence="5 6">
    <name type="scientific">Planomonospora alba</name>
    <dbReference type="NCBI Taxonomy" id="161354"/>
    <lineage>
        <taxon>Bacteria</taxon>
        <taxon>Bacillati</taxon>
        <taxon>Actinomycetota</taxon>
        <taxon>Actinomycetes</taxon>
        <taxon>Streptosporangiales</taxon>
        <taxon>Streptosporangiaceae</taxon>
        <taxon>Planomonospora</taxon>
    </lineage>
</organism>
<dbReference type="Proteomes" id="UP001500320">
    <property type="component" value="Unassembled WGS sequence"/>
</dbReference>